<dbReference type="OrthoDB" id="981464at2"/>
<keyword evidence="2" id="KW-1133">Transmembrane helix</keyword>
<dbReference type="PANTHER" id="PTHR33269:SF17">
    <property type="entry name" value="NADH-UBIQUINONE OXIDOREDUCTASE CHAIN 6"/>
    <property type="match status" value="1"/>
</dbReference>
<dbReference type="HOGENOM" id="CLU_085957_2_2_10"/>
<comment type="similarity">
    <text evidence="1 2">Belongs to the complex I subunit 6 family.</text>
</comment>
<name>I7A314_MELRP</name>
<evidence type="ECO:0000313" key="4">
    <source>
        <dbReference type="Proteomes" id="UP000009011"/>
    </source>
</evidence>
<evidence type="ECO:0000256" key="2">
    <source>
        <dbReference type="RuleBase" id="RU004429"/>
    </source>
</evidence>
<evidence type="ECO:0000256" key="1">
    <source>
        <dbReference type="ARBA" id="ARBA00005698"/>
    </source>
</evidence>
<feature type="transmembrane region" description="Helical" evidence="2">
    <location>
        <begin position="55"/>
        <end position="77"/>
    </location>
</feature>
<dbReference type="eggNOG" id="COG0839">
    <property type="taxonomic scope" value="Bacteria"/>
</dbReference>
<dbReference type="InterPro" id="IPR001457">
    <property type="entry name" value="NADH_UbQ/plastoQ_OxRdtase_su6"/>
</dbReference>
<dbReference type="RefSeq" id="WP_014857033.1">
    <property type="nucleotide sequence ID" value="NC_018178.1"/>
</dbReference>
<comment type="function">
    <text evidence="2">NDH-1 shuttles electrons from NADH, via FMN and iron-sulfur (Fe-S) centers, to quinones in the respiratory chain. Couples the redox reaction to proton translocation (for every two electrons transferred, four hydrogen ions are translocated across the cytoplasmic membrane), and thus conserves the redox energy in a proton gradient.</text>
</comment>
<keyword evidence="2" id="KW-1003">Cell membrane</keyword>
<keyword evidence="2" id="KW-0472">Membrane</keyword>
<sequence>MSYFDIIFYLFAIITVASAFIVVTTRNIVYSAYSLLLTLFGISGIYVLLGADFLAVVQIMVYVGGILILLLFGVMLTNKITSVDIRTGAVHLLPAAISSGVLLGILWAVMTWTDWKTYDAQIPSTTIFGLGKILITNYVLIFELLAILLLVALIGAASIARREESEENN</sequence>
<dbReference type="GO" id="GO:0005886">
    <property type="term" value="C:plasma membrane"/>
    <property type="evidence" value="ECO:0007669"/>
    <property type="project" value="UniProtKB-SubCell"/>
</dbReference>
<dbReference type="STRING" id="1191523.MROS_2373"/>
<dbReference type="GO" id="GO:0048038">
    <property type="term" value="F:quinone binding"/>
    <property type="evidence" value="ECO:0007669"/>
    <property type="project" value="UniProtKB-UniRule"/>
</dbReference>
<organism evidence="3 4">
    <name type="scientific">Melioribacter roseus (strain DSM 23840 / JCM 17771 / VKM B-2668 / P3M-2)</name>
    <dbReference type="NCBI Taxonomy" id="1191523"/>
    <lineage>
        <taxon>Bacteria</taxon>
        <taxon>Pseudomonadati</taxon>
        <taxon>Ignavibacteriota</taxon>
        <taxon>Ignavibacteria</taxon>
        <taxon>Ignavibacteriales</taxon>
        <taxon>Melioribacteraceae</taxon>
        <taxon>Melioribacter</taxon>
    </lineage>
</organism>
<dbReference type="Proteomes" id="UP000009011">
    <property type="component" value="Chromosome"/>
</dbReference>
<dbReference type="Gene3D" id="1.20.120.1200">
    <property type="entry name" value="NADH-ubiquinone/plastoquinone oxidoreductase chain 6, subunit NuoJ"/>
    <property type="match status" value="1"/>
</dbReference>
<accession>I7A314</accession>
<dbReference type="EC" id="7.1.1.-" evidence="2"/>
<proteinExistence type="inferred from homology"/>
<evidence type="ECO:0000313" key="3">
    <source>
        <dbReference type="EMBL" id="AFN75603.1"/>
    </source>
</evidence>
<dbReference type="AlphaFoldDB" id="I7A314"/>
<comment type="subcellular location">
    <subcellularLocation>
        <location evidence="2">Cell membrane</location>
        <topology evidence="2">Multi-pass membrane protein</topology>
    </subcellularLocation>
</comment>
<reference evidence="3 4" key="1">
    <citation type="journal article" date="2013" name="PLoS ONE">
        <title>Genomic analysis of Melioribacter roseus, facultatively anaerobic organotrophic bacterium representing a novel deep lineage within Bacteriodetes/Chlorobi group.</title>
        <authorList>
            <person name="Kadnikov V.V."/>
            <person name="Mardanov A.V."/>
            <person name="Podosokorskaya O.A."/>
            <person name="Gavrilov S.N."/>
            <person name="Kublanov I.V."/>
            <person name="Beletsky A.V."/>
            <person name="Bonch-Osmolovskaya E.A."/>
            <person name="Ravin N.V."/>
        </authorList>
    </citation>
    <scope>NUCLEOTIDE SEQUENCE [LARGE SCALE GENOMIC DNA]</scope>
    <source>
        <strain evidence="4">JCM 17771 / P3M-2</strain>
    </source>
</reference>
<dbReference type="KEGG" id="mro:MROS_2373"/>
<gene>
    <name evidence="3" type="ordered locus">MROS_2373</name>
</gene>
<keyword evidence="2" id="KW-0812">Transmembrane</keyword>
<feature type="transmembrane region" description="Helical" evidence="2">
    <location>
        <begin position="6"/>
        <end position="23"/>
    </location>
</feature>
<keyword evidence="2" id="KW-0874">Quinone</keyword>
<protein>
    <recommendedName>
        <fullName evidence="2">NADH-quinone oxidoreductase subunit J</fullName>
        <ecNumber evidence="2">7.1.1.-</ecNumber>
    </recommendedName>
</protein>
<dbReference type="InterPro" id="IPR042106">
    <property type="entry name" value="Nuo/plastoQ_OxRdtase_6_NuoJ"/>
</dbReference>
<dbReference type="PANTHER" id="PTHR33269">
    <property type="entry name" value="NADH-UBIQUINONE OXIDOREDUCTASE CHAIN 6"/>
    <property type="match status" value="1"/>
</dbReference>
<comment type="catalytic activity">
    <reaction evidence="2">
        <text>a quinone + NADH + 5 H(+)(in) = a quinol + NAD(+) + 4 H(+)(out)</text>
        <dbReference type="Rhea" id="RHEA:57888"/>
        <dbReference type="ChEBI" id="CHEBI:15378"/>
        <dbReference type="ChEBI" id="CHEBI:24646"/>
        <dbReference type="ChEBI" id="CHEBI:57540"/>
        <dbReference type="ChEBI" id="CHEBI:57945"/>
        <dbReference type="ChEBI" id="CHEBI:132124"/>
    </reaction>
</comment>
<feature type="transmembrane region" description="Helical" evidence="2">
    <location>
        <begin position="89"/>
        <end position="110"/>
    </location>
</feature>
<keyword evidence="4" id="KW-1185">Reference proteome</keyword>
<dbReference type="GO" id="GO:0008137">
    <property type="term" value="F:NADH dehydrogenase (ubiquinone) activity"/>
    <property type="evidence" value="ECO:0007669"/>
    <property type="project" value="UniProtKB-UniRule"/>
</dbReference>
<dbReference type="EMBL" id="CP003557">
    <property type="protein sequence ID" value="AFN75603.1"/>
    <property type="molecule type" value="Genomic_DNA"/>
</dbReference>
<feature type="transmembrane region" description="Helical" evidence="2">
    <location>
        <begin position="138"/>
        <end position="160"/>
    </location>
</feature>
<dbReference type="Pfam" id="PF00499">
    <property type="entry name" value="Oxidored_q3"/>
    <property type="match status" value="1"/>
</dbReference>
<feature type="transmembrane region" description="Helical" evidence="2">
    <location>
        <begin position="30"/>
        <end position="49"/>
    </location>
</feature>
<keyword evidence="2" id="KW-0520">NAD</keyword>